<keyword evidence="2" id="KW-0255">Endonuclease</keyword>
<evidence type="ECO:0000259" key="1">
    <source>
        <dbReference type="Pfam" id="PF19580"/>
    </source>
</evidence>
<dbReference type="PANTHER" id="PTHR42834">
    <property type="entry name" value="ENDONUCLEASE/EXONUCLEASE/PHOSPHATASE FAMILY PROTEIN (AFU_ORTHOLOGUE AFUA_3G09210)"/>
    <property type="match status" value="1"/>
</dbReference>
<name>A0A9X1FM50_9FLAO</name>
<feature type="domain" description="Endonuclease/exonuclease/phosphatase" evidence="1">
    <location>
        <begin position="14"/>
        <end position="315"/>
    </location>
</feature>
<comment type="caution">
    <text evidence="2">The sequence shown here is derived from an EMBL/GenBank/DDBJ whole genome shotgun (WGS) entry which is preliminary data.</text>
</comment>
<keyword evidence="2" id="KW-0540">Nuclease</keyword>
<dbReference type="RefSeq" id="WP_219051214.1">
    <property type="nucleotide sequence ID" value="NZ_JAHWDP010000001.1"/>
</dbReference>
<dbReference type="Proteomes" id="UP001138686">
    <property type="component" value="Unassembled WGS sequence"/>
</dbReference>
<dbReference type="InterPro" id="IPR005135">
    <property type="entry name" value="Endo/exonuclease/phosphatase"/>
</dbReference>
<sequence>MRHNSSENTCHYNMAFYNLENLFDTKNDTRTLDDDFTAHSYKKWNDKRFRKKISNLGKVISKIGIDKIGFPPVLLGVAEVENSFVLDALIQSKHLKKKEYGYVHFDSPDERGIDTALLFRKKYVEILSKETHTLYITNELGERDYTRDILHVEVKIEEHPIHILVNHWPSRRSGTEETSHKRVAAASKNLEIINSVLQVNSNARIVIMGDFNDDPHSESIKKLTSDFLYNPMEVLFSKYEGSLSHRETWHLFDQIIISHNFLQGAPNLFQFKSAHIYNPREIKEAKERFKHLPLRTFLGKKYLGGFSDHFPVYTVFSMIARKSSND</sequence>
<dbReference type="Pfam" id="PF19580">
    <property type="entry name" value="Exo_endo_phos_3"/>
    <property type="match status" value="1"/>
</dbReference>
<accession>A0A9X1FM50</accession>
<gene>
    <name evidence="2" type="ORF">KXJ69_03245</name>
</gene>
<proteinExistence type="predicted"/>
<dbReference type="EMBL" id="JAHWDP010000001">
    <property type="protein sequence ID" value="MBW2937105.1"/>
    <property type="molecule type" value="Genomic_DNA"/>
</dbReference>
<organism evidence="2 3">
    <name type="scientific">Halomarinibacterium sedimenti</name>
    <dbReference type="NCBI Taxonomy" id="2857106"/>
    <lineage>
        <taxon>Bacteria</taxon>
        <taxon>Pseudomonadati</taxon>
        <taxon>Bacteroidota</taxon>
        <taxon>Flavobacteriia</taxon>
        <taxon>Flavobacteriales</taxon>
        <taxon>Flavobacteriaceae</taxon>
        <taxon>Halomarinibacterium</taxon>
    </lineage>
</organism>
<keyword evidence="2" id="KW-0378">Hydrolase</keyword>
<dbReference type="GO" id="GO:0004519">
    <property type="term" value="F:endonuclease activity"/>
    <property type="evidence" value="ECO:0007669"/>
    <property type="project" value="UniProtKB-KW"/>
</dbReference>
<protein>
    <submittedName>
        <fullName evidence="2">Endonuclease</fullName>
    </submittedName>
</protein>
<evidence type="ECO:0000313" key="3">
    <source>
        <dbReference type="Proteomes" id="UP001138686"/>
    </source>
</evidence>
<keyword evidence="3" id="KW-1185">Reference proteome</keyword>
<evidence type="ECO:0000313" key="2">
    <source>
        <dbReference type="EMBL" id="MBW2937105.1"/>
    </source>
</evidence>
<reference evidence="2" key="1">
    <citation type="submission" date="2021-07" db="EMBL/GenBank/DDBJ databases">
        <title>Aureisphaera sp. CAU 1614 isolated from sea sediment.</title>
        <authorList>
            <person name="Kim W."/>
        </authorList>
    </citation>
    <scope>NUCLEOTIDE SEQUENCE</scope>
    <source>
        <strain evidence="2">CAU 1614</strain>
    </source>
</reference>
<dbReference type="PANTHER" id="PTHR42834:SF1">
    <property type="entry name" value="ENDONUCLEASE_EXONUCLEASE_PHOSPHATASE FAMILY PROTEIN (AFU_ORTHOLOGUE AFUA_3G09210)"/>
    <property type="match status" value="1"/>
</dbReference>
<dbReference type="AlphaFoldDB" id="A0A9X1FM50"/>